<dbReference type="InterPro" id="IPR008721">
    <property type="entry name" value="ORC6_cyclin_first"/>
</dbReference>
<sequence>MSAQQVNSSLSSLLPTLSPLPTSLIDLATSLVAQSRARASTFKPEEEIARTYACCHIACERLGKKLGLEVGKPAPPCPPRVYGKLKTYLGSVLRTPTTPRSAARLVDRTGSGQDGVGGALAVTEPRSSARSLRGTPSKRPAPAVGLTPSKRLKKSTVASMEADETTHERSSAAQINLRANQEEAEDCMEEDGDDDDEPTPVKRPAKTPLRRKEKHAKRDDGFTGEEDMGAAGLLPGLGTMFQPAVDWLSEERRAEYKIWEKNVYREIAAVQRQQAV</sequence>
<dbReference type="GO" id="GO:0005664">
    <property type="term" value="C:nuclear origin of replication recognition complex"/>
    <property type="evidence" value="ECO:0007669"/>
    <property type="project" value="InterPro"/>
</dbReference>
<comment type="subcellular location">
    <subcellularLocation>
        <location evidence="1">Nucleus</location>
    </subcellularLocation>
</comment>
<evidence type="ECO:0000256" key="2">
    <source>
        <dbReference type="ARBA" id="ARBA00010840"/>
    </source>
</evidence>
<dbReference type="Proteomes" id="UP001175353">
    <property type="component" value="Unassembled WGS sequence"/>
</dbReference>
<evidence type="ECO:0000259" key="7">
    <source>
        <dbReference type="Pfam" id="PF05460"/>
    </source>
</evidence>
<reference evidence="8" key="1">
    <citation type="submission" date="2023-06" db="EMBL/GenBank/DDBJ databases">
        <title>Black Yeasts Isolated from many extreme environments.</title>
        <authorList>
            <person name="Coleine C."/>
            <person name="Stajich J.E."/>
            <person name="Selbmann L."/>
        </authorList>
    </citation>
    <scope>NUCLEOTIDE SEQUENCE</scope>
    <source>
        <strain evidence="8">CCFEE 5200</strain>
    </source>
</reference>
<comment type="caution">
    <text evidence="8">The sequence shown here is derived from an EMBL/GenBank/DDBJ whole genome shotgun (WGS) entry which is preliminary data.</text>
</comment>
<keyword evidence="9" id="KW-1185">Reference proteome</keyword>
<keyword evidence="4" id="KW-0238">DNA-binding</keyword>
<keyword evidence="3" id="KW-0235">DNA replication</keyword>
<feature type="compositionally biased region" description="Acidic residues" evidence="6">
    <location>
        <begin position="182"/>
        <end position="198"/>
    </location>
</feature>
<evidence type="ECO:0000313" key="9">
    <source>
        <dbReference type="Proteomes" id="UP001175353"/>
    </source>
</evidence>
<proteinExistence type="inferred from homology"/>
<dbReference type="GO" id="GO:0003677">
    <property type="term" value="F:DNA binding"/>
    <property type="evidence" value="ECO:0007669"/>
    <property type="project" value="UniProtKB-KW"/>
</dbReference>
<evidence type="ECO:0000256" key="5">
    <source>
        <dbReference type="ARBA" id="ARBA00023242"/>
    </source>
</evidence>
<feature type="region of interest" description="Disordered" evidence="6">
    <location>
        <begin position="107"/>
        <end position="227"/>
    </location>
</feature>
<dbReference type="GO" id="GO:0006260">
    <property type="term" value="P:DNA replication"/>
    <property type="evidence" value="ECO:0007669"/>
    <property type="project" value="UniProtKB-KW"/>
</dbReference>
<evidence type="ECO:0000256" key="1">
    <source>
        <dbReference type="ARBA" id="ARBA00004123"/>
    </source>
</evidence>
<dbReference type="AlphaFoldDB" id="A0AAN6K104"/>
<feature type="compositionally biased region" description="Basic residues" evidence="6">
    <location>
        <begin position="203"/>
        <end position="215"/>
    </location>
</feature>
<evidence type="ECO:0000256" key="6">
    <source>
        <dbReference type="SAM" id="MobiDB-lite"/>
    </source>
</evidence>
<name>A0AAN6K104_9PEZI</name>
<gene>
    <name evidence="8" type="ORF">LTR91_020571</name>
</gene>
<comment type="similarity">
    <text evidence="2">Belongs to the ORC6 family.</text>
</comment>
<organism evidence="8 9">
    <name type="scientific">Friedmanniomyces endolithicus</name>
    <dbReference type="NCBI Taxonomy" id="329885"/>
    <lineage>
        <taxon>Eukaryota</taxon>
        <taxon>Fungi</taxon>
        <taxon>Dikarya</taxon>
        <taxon>Ascomycota</taxon>
        <taxon>Pezizomycotina</taxon>
        <taxon>Dothideomycetes</taxon>
        <taxon>Dothideomycetidae</taxon>
        <taxon>Mycosphaerellales</taxon>
        <taxon>Teratosphaeriaceae</taxon>
        <taxon>Friedmanniomyces</taxon>
    </lineage>
</organism>
<evidence type="ECO:0000256" key="3">
    <source>
        <dbReference type="ARBA" id="ARBA00022705"/>
    </source>
</evidence>
<dbReference type="EMBL" id="JAUJLE010000341">
    <property type="protein sequence ID" value="KAK0959967.1"/>
    <property type="molecule type" value="Genomic_DNA"/>
</dbReference>
<keyword evidence="5" id="KW-0539">Nucleus</keyword>
<accession>A0AAN6K104</accession>
<feature type="domain" description="ORC6 first cyclin-like" evidence="7">
    <location>
        <begin position="10"/>
        <end position="94"/>
    </location>
</feature>
<protein>
    <recommendedName>
        <fullName evidence="7">ORC6 first cyclin-like domain-containing protein</fullName>
    </recommendedName>
</protein>
<dbReference type="Pfam" id="PF05460">
    <property type="entry name" value="ORC6"/>
    <property type="match status" value="1"/>
</dbReference>
<evidence type="ECO:0000256" key="4">
    <source>
        <dbReference type="ARBA" id="ARBA00023125"/>
    </source>
</evidence>
<evidence type="ECO:0000313" key="8">
    <source>
        <dbReference type="EMBL" id="KAK0959967.1"/>
    </source>
</evidence>